<evidence type="ECO:0008006" key="3">
    <source>
        <dbReference type="Google" id="ProtNLM"/>
    </source>
</evidence>
<accession>A0ABP4VWP2</accession>
<sequence>MGHLQRWMYRRGRPNALARALNRVSAVHFASGILVPRRGVTLEVPGRRSRQPISFPLVLVALDGERYLVAMLGERTNWVANVRANDGRAVLRHGIAEPVRLVEVDVEARAPILRRFLELAPGARPHIPIDRHAPVADFAAVAAQFPVFRVTVP</sequence>
<dbReference type="Proteomes" id="UP001500655">
    <property type="component" value="Unassembled WGS sequence"/>
</dbReference>
<reference evidence="2" key="1">
    <citation type="journal article" date="2019" name="Int. J. Syst. Evol. Microbiol.">
        <title>The Global Catalogue of Microorganisms (GCM) 10K type strain sequencing project: providing services to taxonomists for standard genome sequencing and annotation.</title>
        <authorList>
            <consortium name="The Broad Institute Genomics Platform"/>
            <consortium name="The Broad Institute Genome Sequencing Center for Infectious Disease"/>
            <person name="Wu L."/>
            <person name="Ma J."/>
        </authorList>
    </citation>
    <scope>NUCLEOTIDE SEQUENCE [LARGE SCALE GENOMIC DNA]</scope>
    <source>
        <strain evidence="2">JCM 13249</strain>
    </source>
</reference>
<organism evidence="1 2">
    <name type="scientific">Luedemannella helvata</name>
    <dbReference type="NCBI Taxonomy" id="349315"/>
    <lineage>
        <taxon>Bacteria</taxon>
        <taxon>Bacillati</taxon>
        <taxon>Actinomycetota</taxon>
        <taxon>Actinomycetes</taxon>
        <taxon>Micromonosporales</taxon>
        <taxon>Micromonosporaceae</taxon>
        <taxon>Luedemannella</taxon>
    </lineage>
</organism>
<evidence type="ECO:0000313" key="2">
    <source>
        <dbReference type="Proteomes" id="UP001500655"/>
    </source>
</evidence>
<dbReference type="InterPro" id="IPR012349">
    <property type="entry name" value="Split_barrel_FMN-bd"/>
</dbReference>
<keyword evidence="2" id="KW-1185">Reference proteome</keyword>
<dbReference type="Pfam" id="PF04075">
    <property type="entry name" value="F420H2_quin_red"/>
    <property type="match status" value="1"/>
</dbReference>
<dbReference type="EMBL" id="BAAALS010000002">
    <property type="protein sequence ID" value="GAA1737515.1"/>
    <property type="molecule type" value="Genomic_DNA"/>
</dbReference>
<name>A0ABP4VWP2_9ACTN</name>
<comment type="caution">
    <text evidence="1">The sequence shown here is derived from an EMBL/GenBank/DDBJ whole genome shotgun (WGS) entry which is preliminary data.</text>
</comment>
<dbReference type="Gene3D" id="2.30.110.10">
    <property type="entry name" value="Electron Transport, Fmn-binding Protein, Chain A"/>
    <property type="match status" value="1"/>
</dbReference>
<evidence type="ECO:0000313" key="1">
    <source>
        <dbReference type="EMBL" id="GAA1737515.1"/>
    </source>
</evidence>
<proteinExistence type="predicted"/>
<gene>
    <name evidence="1" type="ORF">GCM10009681_05210</name>
</gene>
<dbReference type="InterPro" id="IPR004378">
    <property type="entry name" value="F420H2_quin_Rdtase"/>
</dbReference>
<protein>
    <recommendedName>
        <fullName evidence="3">Nitroreductase family deazaflavin-dependent oxidoreductase</fullName>
    </recommendedName>
</protein>